<dbReference type="RefSeq" id="WP_159362309.1">
    <property type="nucleotide sequence ID" value="NZ_CP047394.1"/>
</dbReference>
<evidence type="ECO:0008006" key="4">
    <source>
        <dbReference type="Google" id="ProtNLM"/>
    </source>
</evidence>
<proteinExistence type="predicted"/>
<dbReference type="Proteomes" id="UP000465062">
    <property type="component" value="Chromosome"/>
</dbReference>
<keyword evidence="1" id="KW-1133">Transmembrane helix</keyword>
<evidence type="ECO:0000313" key="3">
    <source>
        <dbReference type="Proteomes" id="UP000465062"/>
    </source>
</evidence>
<dbReference type="KEGG" id="bvq:FHE72_15965"/>
<accession>A0A6I6UTC0</accession>
<name>A0A6I6UTC0_9BACI</name>
<keyword evidence="1" id="KW-0472">Membrane</keyword>
<keyword evidence="1" id="KW-0812">Transmembrane</keyword>
<gene>
    <name evidence="2" type="ORF">FHE72_15965</name>
</gene>
<sequence length="325" mass="34436">MMGDRGKNDKKISIKINGEKTKFDEDLLVYDWKLGESETAAGEEAKDDGFDWILPDEEAEPPQEYKKIHYVSGSKKKKKSFINPFQDSVNLVMSLIGAIVVGAVLGFGTLKVITTTDGPATPAATLQENTSAGKTGDQQAVSAVELKDFSTSILQGGVFSTEEAMKAMKESLEAKGLPGASVEKDGQFFLLLGVSGDLETAKTFGGKLKDQGVDVYAKDFVIGSKGINASKEEKTFLEKGNALFSAIAQASSSGMTGGTADEATIKTIQSGVKELEGLKVGQDSIASMKKSLMDAGNLAAAMKSPEDAQKAQEGLLSYLQLYSGL</sequence>
<protein>
    <recommendedName>
        <fullName evidence="4">SPOR domain-containing protein</fullName>
    </recommendedName>
</protein>
<dbReference type="EMBL" id="CP047394">
    <property type="protein sequence ID" value="QHE62343.1"/>
    <property type="molecule type" value="Genomic_DNA"/>
</dbReference>
<evidence type="ECO:0000313" key="2">
    <source>
        <dbReference type="EMBL" id="QHE62343.1"/>
    </source>
</evidence>
<organism evidence="2 3">
    <name type="scientific">Rossellomorea vietnamensis</name>
    <dbReference type="NCBI Taxonomy" id="218284"/>
    <lineage>
        <taxon>Bacteria</taxon>
        <taxon>Bacillati</taxon>
        <taxon>Bacillota</taxon>
        <taxon>Bacilli</taxon>
        <taxon>Bacillales</taxon>
        <taxon>Bacillaceae</taxon>
        <taxon>Rossellomorea</taxon>
    </lineage>
</organism>
<feature type="transmembrane region" description="Helical" evidence="1">
    <location>
        <begin position="88"/>
        <end position="110"/>
    </location>
</feature>
<dbReference type="AlphaFoldDB" id="A0A6I6UTC0"/>
<reference evidence="2 3" key="1">
    <citation type="submission" date="2019-06" db="EMBL/GenBank/DDBJ databases">
        <title>An operon consisting of a P-type ATPase gene and a transcriptional regular gene given the different cadmium resistance in Bacillus vietamensis 151-6 and Bacillus marisflavi 151-25.</title>
        <authorList>
            <person name="Yu X."/>
        </authorList>
    </citation>
    <scope>NUCLEOTIDE SEQUENCE [LARGE SCALE GENOMIC DNA]</scope>
    <source>
        <strain evidence="2 3">151-6</strain>
    </source>
</reference>
<evidence type="ECO:0000256" key="1">
    <source>
        <dbReference type="SAM" id="Phobius"/>
    </source>
</evidence>